<evidence type="ECO:0000313" key="1">
    <source>
        <dbReference type="EMBL" id="NMR21625.1"/>
    </source>
</evidence>
<accession>A0A7Y0M0Q5</accession>
<comment type="caution">
    <text evidence="1">The sequence shown here is derived from an EMBL/GenBank/DDBJ whole genome shotgun (WGS) entry which is preliminary data.</text>
</comment>
<proteinExistence type="predicted"/>
<dbReference type="EMBL" id="JABCJJ010000045">
    <property type="protein sequence ID" value="NMR21625.1"/>
    <property type="molecule type" value="Genomic_DNA"/>
</dbReference>
<dbReference type="RefSeq" id="WP_169325992.1">
    <property type="nucleotide sequence ID" value="NZ_JABCJJ010000045.1"/>
</dbReference>
<evidence type="ECO:0000313" key="2">
    <source>
        <dbReference type="Proteomes" id="UP000562124"/>
    </source>
</evidence>
<dbReference type="AlphaFoldDB" id="A0A7Y0M0Q5"/>
<dbReference type="Proteomes" id="UP000562124">
    <property type="component" value="Unassembled WGS sequence"/>
</dbReference>
<gene>
    <name evidence="1" type="ORF">HIR71_15600</name>
</gene>
<reference evidence="1 2" key="1">
    <citation type="submission" date="2020-04" db="EMBL/GenBank/DDBJ databases">
        <title>Sequencing and Assembly of C. fimi.</title>
        <authorList>
            <person name="Ramsey A.R."/>
        </authorList>
    </citation>
    <scope>NUCLEOTIDE SEQUENCE [LARGE SCALE GENOMIC DNA]</scope>
    <source>
        <strain evidence="1 2">SB</strain>
    </source>
</reference>
<name>A0A7Y0M0Q5_CELFI</name>
<sequence>MSVAAQLGLDDPARGLLAQARTDWAVWRRRDPRLAVVDDLLDLPSWLRAADREDVDDVLHRLAHLGSPTGGDDITAAGALAWVLLPGASLVAHRLRDMTPRIDECVAAQLWIEVRSFAWERRRKVAANIVMNLRRGVLRELGAVEHLRAVDPTWAHAIPLAPEADLWRVLDARAAEPLAVEPEDELAELLSWATSHRVIDEHDRELLVGLAEAACQMEVTRSREGRGGLCSRSGSSVVAARHGISEATVRRRARRSMRALAEAYARQISA</sequence>
<protein>
    <submittedName>
        <fullName evidence="1">Uncharacterized protein</fullName>
    </submittedName>
</protein>
<organism evidence="1 2">
    <name type="scientific">Cellulomonas fimi</name>
    <dbReference type="NCBI Taxonomy" id="1708"/>
    <lineage>
        <taxon>Bacteria</taxon>
        <taxon>Bacillati</taxon>
        <taxon>Actinomycetota</taxon>
        <taxon>Actinomycetes</taxon>
        <taxon>Micrococcales</taxon>
        <taxon>Cellulomonadaceae</taxon>
        <taxon>Cellulomonas</taxon>
    </lineage>
</organism>
<keyword evidence="2" id="KW-1185">Reference proteome</keyword>